<dbReference type="GO" id="GO:0046873">
    <property type="term" value="F:metal ion transmembrane transporter activity"/>
    <property type="evidence" value="ECO:0007669"/>
    <property type="project" value="InterPro"/>
</dbReference>
<dbReference type="InterPro" id="IPR003689">
    <property type="entry name" value="ZIP"/>
</dbReference>
<dbReference type="Proteomes" id="UP000577707">
    <property type="component" value="Unassembled WGS sequence"/>
</dbReference>
<dbReference type="AlphaFoldDB" id="A0A7W5A4T2"/>
<keyword evidence="7" id="KW-1185">Reference proteome</keyword>
<organism evidence="6 7">
    <name type="scientific">Nocardioides albus</name>
    <dbReference type="NCBI Taxonomy" id="1841"/>
    <lineage>
        <taxon>Bacteria</taxon>
        <taxon>Bacillati</taxon>
        <taxon>Actinomycetota</taxon>
        <taxon>Actinomycetes</taxon>
        <taxon>Propionibacteriales</taxon>
        <taxon>Nocardioidaceae</taxon>
        <taxon>Nocardioides</taxon>
    </lineage>
</organism>
<feature type="transmembrane region" description="Helical" evidence="5">
    <location>
        <begin position="132"/>
        <end position="154"/>
    </location>
</feature>
<protein>
    <submittedName>
        <fullName evidence="6">ZIP family zinc transporter</fullName>
    </submittedName>
</protein>
<dbReference type="EMBL" id="JACHXG010000005">
    <property type="protein sequence ID" value="MBB3089707.1"/>
    <property type="molecule type" value="Genomic_DNA"/>
</dbReference>
<proteinExistence type="predicted"/>
<feature type="transmembrane region" description="Helical" evidence="5">
    <location>
        <begin position="31"/>
        <end position="52"/>
    </location>
</feature>
<keyword evidence="2 5" id="KW-0812">Transmembrane</keyword>
<evidence type="ECO:0000256" key="4">
    <source>
        <dbReference type="ARBA" id="ARBA00023136"/>
    </source>
</evidence>
<keyword evidence="3 5" id="KW-1133">Transmembrane helix</keyword>
<reference evidence="6 7" key="1">
    <citation type="submission" date="2020-08" db="EMBL/GenBank/DDBJ databases">
        <title>Genomic Encyclopedia of Type Strains, Phase III (KMG-III): the genomes of soil and plant-associated and newly described type strains.</title>
        <authorList>
            <person name="Whitman W."/>
        </authorList>
    </citation>
    <scope>NUCLEOTIDE SEQUENCE [LARGE SCALE GENOMIC DNA]</scope>
    <source>
        <strain evidence="6 7">CECT 3302</strain>
    </source>
</reference>
<dbReference type="RefSeq" id="WP_183545720.1">
    <property type="nucleotide sequence ID" value="NZ_BMQT01000007.1"/>
</dbReference>
<accession>A0A7W5A4T2</accession>
<comment type="subcellular location">
    <subcellularLocation>
        <location evidence="1">Membrane</location>
        <topology evidence="1">Multi-pass membrane protein</topology>
    </subcellularLocation>
</comment>
<evidence type="ECO:0000256" key="1">
    <source>
        <dbReference type="ARBA" id="ARBA00004141"/>
    </source>
</evidence>
<gene>
    <name evidence="6" type="ORF">FHS12_002656</name>
</gene>
<sequence>MTSALLWGLVASSSLILGGGLAYVITLPRRVVGIIMAFGAGVLVSAIAYELVEVAFETAKGTGALAVGLLAGSLAFFGGDWLIDRLGGDGRKSTSGAQASGVGLAIVLGIVLDGIPESMTLGLTVLSEGTVSIALLAAVFLSNLPEAIAATVGLSQAGWSRGRVMGLWVLVTVISGIAAQIGATAFADASDTTVAFVLAFAAGAILTMLADTMMPEAFEHGGRIVGLMTTLGFAVAFGISALE</sequence>
<dbReference type="Pfam" id="PF02535">
    <property type="entry name" value="Zip"/>
    <property type="match status" value="1"/>
</dbReference>
<feature type="transmembrane region" description="Helical" evidence="5">
    <location>
        <begin position="193"/>
        <end position="212"/>
    </location>
</feature>
<dbReference type="GO" id="GO:0016020">
    <property type="term" value="C:membrane"/>
    <property type="evidence" value="ECO:0007669"/>
    <property type="project" value="UniProtKB-SubCell"/>
</dbReference>
<feature type="transmembrane region" description="Helical" evidence="5">
    <location>
        <begin position="166"/>
        <end position="187"/>
    </location>
</feature>
<name>A0A7W5A4T2_9ACTN</name>
<keyword evidence="4 5" id="KW-0472">Membrane</keyword>
<evidence type="ECO:0000256" key="2">
    <source>
        <dbReference type="ARBA" id="ARBA00022692"/>
    </source>
</evidence>
<evidence type="ECO:0000256" key="3">
    <source>
        <dbReference type="ARBA" id="ARBA00022989"/>
    </source>
</evidence>
<comment type="caution">
    <text evidence="6">The sequence shown here is derived from an EMBL/GenBank/DDBJ whole genome shotgun (WGS) entry which is preliminary data.</text>
</comment>
<evidence type="ECO:0000313" key="7">
    <source>
        <dbReference type="Proteomes" id="UP000577707"/>
    </source>
</evidence>
<feature type="transmembrane region" description="Helical" evidence="5">
    <location>
        <begin position="6"/>
        <end position="24"/>
    </location>
</feature>
<evidence type="ECO:0000256" key="5">
    <source>
        <dbReference type="SAM" id="Phobius"/>
    </source>
</evidence>
<feature type="transmembrane region" description="Helical" evidence="5">
    <location>
        <begin position="64"/>
        <end position="83"/>
    </location>
</feature>
<evidence type="ECO:0000313" key="6">
    <source>
        <dbReference type="EMBL" id="MBB3089707.1"/>
    </source>
</evidence>
<feature type="transmembrane region" description="Helical" evidence="5">
    <location>
        <begin position="224"/>
        <end position="242"/>
    </location>
</feature>